<evidence type="ECO:0000256" key="1">
    <source>
        <dbReference type="SAM" id="MobiDB-lite"/>
    </source>
</evidence>
<comment type="caution">
    <text evidence="2">The sequence shown here is derived from an EMBL/GenBank/DDBJ whole genome shotgun (WGS) entry which is preliminary data.</text>
</comment>
<organism evidence="2 3">
    <name type="scientific">Plakobranchus ocellatus</name>
    <dbReference type="NCBI Taxonomy" id="259542"/>
    <lineage>
        <taxon>Eukaryota</taxon>
        <taxon>Metazoa</taxon>
        <taxon>Spiralia</taxon>
        <taxon>Lophotrochozoa</taxon>
        <taxon>Mollusca</taxon>
        <taxon>Gastropoda</taxon>
        <taxon>Heterobranchia</taxon>
        <taxon>Euthyneura</taxon>
        <taxon>Panpulmonata</taxon>
        <taxon>Sacoglossa</taxon>
        <taxon>Placobranchoidea</taxon>
        <taxon>Plakobranchidae</taxon>
        <taxon>Plakobranchus</taxon>
    </lineage>
</organism>
<evidence type="ECO:0000313" key="2">
    <source>
        <dbReference type="EMBL" id="GFO43647.1"/>
    </source>
</evidence>
<gene>
    <name evidence="2" type="ORF">PoB_007015200</name>
</gene>
<sequence length="129" mass="13847">MGYNNFCRNTYTSPQQGDLRLSGSPSGRNARGGARTRYRRVPALVSYLLHSLPEEPPHHVCHCGHGNLVLPPKDTAQNISLHQCSLPFLERGVGGTVASESALRSAGTLLSRVRAPPPAPWPDGGPESL</sequence>
<evidence type="ECO:0000313" key="3">
    <source>
        <dbReference type="Proteomes" id="UP000735302"/>
    </source>
</evidence>
<dbReference type="Proteomes" id="UP000735302">
    <property type="component" value="Unassembled WGS sequence"/>
</dbReference>
<name>A0AAV4DHB7_9GAST</name>
<proteinExistence type="predicted"/>
<dbReference type="AlphaFoldDB" id="A0AAV4DHB7"/>
<feature type="region of interest" description="Disordered" evidence="1">
    <location>
        <begin position="108"/>
        <end position="129"/>
    </location>
</feature>
<protein>
    <submittedName>
        <fullName evidence="2">Uncharacterized protein</fullName>
    </submittedName>
</protein>
<reference evidence="2 3" key="1">
    <citation type="journal article" date="2021" name="Elife">
        <title>Chloroplast acquisition without the gene transfer in kleptoplastic sea slugs, Plakobranchus ocellatus.</title>
        <authorList>
            <person name="Maeda T."/>
            <person name="Takahashi S."/>
            <person name="Yoshida T."/>
            <person name="Shimamura S."/>
            <person name="Takaki Y."/>
            <person name="Nagai Y."/>
            <person name="Toyoda A."/>
            <person name="Suzuki Y."/>
            <person name="Arimoto A."/>
            <person name="Ishii H."/>
            <person name="Satoh N."/>
            <person name="Nishiyama T."/>
            <person name="Hasebe M."/>
            <person name="Maruyama T."/>
            <person name="Minagawa J."/>
            <person name="Obokata J."/>
            <person name="Shigenobu S."/>
        </authorList>
    </citation>
    <scope>NUCLEOTIDE SEQUENCE [LARGE SCALE GENOMIC DNA]</scope>
</reference>
<feature type="region of interest" description="Disordered" evidence="1">
    <location>
        <begin position="14"/>
        <end position="35"/>
    </location>
</feature>
<accession>A0AAV4DHB7</accession>
<keyword evidence="3" id="KW-1185">Reference proteome</keyword>
<dbReference type="EMBL" id="BLXT01007896">
    <property type="protein sequence ID" value="GFO43647.1"/>
    <property type="molecule type" value="Genomic_DNA"/>
</dbReference>